<gene>
    <name evidence="1" type="ORF">G2W53_004723</name>
</gene>
<evidence type="ECO:0000313" key="2">
    <source>
        <dbReference type="Proteomes" id="UP000634136"/>
    </source>
</evidence>
<dbReference type="AlphaFoldDB" id="A0A834XC47"/>
<name>A0A834XC47_9FABA</name>
<dbReference type="EMBL" id="JAAIUW010000002">
    <property type="protein sequence ID" value="KAF7842425.1"/>
    <property type="molecule type" value="Genomic_DNA"/>
</dbReference>
<comment type="caution">
    <text evidence="1">The sequence shown here is derived from an EMBL/GenBank/DDBJ whole genome shotgun (WGS) entry which is preliminary data.</text>
</comment>
<sequence>MSKPRCEAPSFRKSSIEQAENHLEVNICRAPSVHGDYSEDVGVKVDKLAEETMAEGITEVIGAIF</sequence>
<dbReference type="Proteomes" id="UP000634136">
    <property type="component" value="Unassembled WGS sequence"/>
</dbReference>
<dbReference type="GO" id="GO:0005840">
    <property type="term" value="C:ribosome"/>
    <property type="evidence" value="ECO:0007669"/>
    <property type="project" value="UniProtKB-KW"/>
</dbReference>
<keyword evidence="1" id="KW-0689">Ribosomal protein</keyword>
<organism evidence="1 2">
    <name type="scientific">Senna tora</name>
    <dbReference type="NCBI Taxonomy" id="362788"/>
    <lineage>
        <taxon>Eukaryota</taxon>
        <taxon>Viridiplantae</taxon>
        <taxon>Streptophyta</taxon>
        <taxon>Embryophyta</taxon>
        <taxon>Tracheophyta</taxon>
        <taxon>Spermatophyta</taxon>
        <taxon>Magnoliopsida</taxon>
        <taxon>eudicotyledons</taxon>
        <taxon>Gunneridae</taxon>
        <taxon>Pentapetalae</taxon>
        <taxon>rosids</taxon>
        <taxon>fabids</taxon>
        <taxon>Fabales</taxon>
        <taxon>Fabaceae</taxon>
        <taxon>Caesalpinioideae</taxon>
        <taxon>Cassia clade</taxon>
        <taxon>Senna</taxon>
    </lineage>
</organism>
<reference evidence="1" key="1">
    <citation type="submission" date="2020-09" db="EMBL/GenBank/DDBJ databases">
        <title>Genome-Enabled Discovery of Anthraquinone Biosynthesis in Senna tora.</title>
        <authorList>
            <person name="Kang S.-H."/>
            <person name="Pandey R.P."/>
            <person name="Lee C.-M."/>
            <person name="Sim J.-S."/>
            <person name="Jeong J.-T."/>
            <person name="Choi B.-S."/>
            <person name="Jung M."/>
            <person name="Ginzburg D."/>
            <person name="Zhao K."/>
            <person name="Won S.Y."/>
            <person name="Oh T.-J."/>
            <person name="Yu Y."/>
            <person name="Kim N.-H."/>
            <person name="Lee O.R."/>
            <person name="Lee T.-H."/>
            <person name="Bashyal P."/>
            <person name="Kim T.-S."/>
            <person name="Lee W.-H."/>
            <person name="Kawkins C."/>
            <person name="Kim C.-K."/>
            <person name="Kim J.S."/>
            <person name="Ahn B.O."/>
            <person name="Rhee S.Y."/>
            <person name="Sohng J.K."/>
        </authorList>
    </citation>
    <scope>NUCLEOTIDE SEQUENCE</scope>
    <source>
        <tissue evidence="1">Leaf</tissue>
    </source>
</reference>
<protein>
    <submittedName>
        <fullName evidence="1">40S ribosomal protein S3a-like</fullName>
    </submittedName>
</protein>
<keyword evidence="1" id="KW-0687">Ribonucleoprotein</keyword>
<proteinExistence type="predicted"/>
<accession>A0A834XC47</accession>
<keyword evidence="2" id="KW-1185">Reference proteome</keyword>
<evidence type="ECO:0000313" key="1">
    <source>
        <dbReference type="EMBL" id="KAF7842425.1"/>
    </source>
</evidence>